<comment type="caution">
    <text evidence="9">The sequence shown here is derived from an EMBL/GenBank/DDBJ whole genome shotgun (WGS) entry which is preliminary data.</text>
</comment>
<dbReference type="RefSeq" id="WP_344300514.1">
    <property type="nucleotide sequence ID" value="NZ_BAAAQW010000009.1"/>
</dbReference>
<keyword evidence="2" id="KW-0813">Transport</keyword>
<evidence type="ECO:0000256" key="1">
    <source>
        <dbReference type="ARBA" id="ARBA00004651"/>
    </source>
</evidence>
<feature type="transmembrane region" description="Helical" evidence="7">
    <location>
        <begin position="241"/>
        <end position="263"/>
    </location>
</feature>
<evidence type="ECO:0000313" key="9">
    <source>
        <dbReference type="EMBL" id="GAA2202140.1"/>
    </source>
</evidence>
<dbReference type="Gene3D" id="1.20.1250.20">
    <property type="entry name" value="MFS general substrate transporter like domains"/>
    <property type="match status" value="2"/>
</dbReference>
<dbReference type="InterPro" id="IPR020846">
    <property type="entry name" value="MFS_dom"/>
</dbReference>
<dbReference type="SUPFAM" id="SSF103473">
    <property type="entry name" value="MFS general substrate transporter"/>
    <property type="match status" value="2"/>
</dbReference>
<proteinExistence type="predicted"/>
<evidence type="ECO:0000259" key="8">
    <source>
        <dbReference type="PROSITE" id="PS50850"/>
    </source>
</evidence>
<feature type="domain" description="Major facilitator superfamily (MFS) profile" evidence="8">
    <location>
        <begin position="32"/>
        <end position="481"/>
    </location>
</feature>
<evidence type="ECO:0000256" key="2">
    <source>
        <dbReference type="ARBA" id="ARBA00022448"/>
    </source>
</evidence>
<reference evidence="9 10" key="1">
    <citation type="journal article" date="2019" name="Int. J. Syst. Evol. Microbiol.">
        <title>The Global Catalogue of Microorganisms (GCM) 10K type strain sequencing project: providing services to taxonomists for standard genome sequencing and annotation.</title>
        <authorList>
            <consortium name="The Broad Institute Genomics Platform"/>
            <consortium name="The Broad Institute Genome Sequencing Center for Infectious Disease"/>
            <person name="Wu L."/>
            <person name="Ma J."/>
        </authorList>
    </citation>
    <scope>NUCLEOTIDE SEQUENCE [LARGE SCALE GENOMIC DNA]</scope>
    <source>
        <strain evidence="9 10">JCM 16034</strain>
    </source>
</reference>
<feature type="transmembrane region" description="Helical" evidence="7">
    <location>
        <begin position="127"/>
        <end position="143"/>
    </location>
</feature>
<keyword evidence="5 7" id="KW-0472">Membrane</keyword>
<feature type="transmembrane region" description="Helical" evidence="7">
    <location>
        <begin position="355"/>
        <end position="375"/>
    </location>
</feature>
<dbReference type="PANTHER" id="PTHR42718:SF9">
    <property type="entry name" value="MAJOR FACILITATOR SUPERFAMILY MULTIDRUG TRANSPORTER MFSC"/>
    <property type="match status" value="1"/>
</dbReference>
<evidence type="ECO:0000256" key="5">
    <source>
        <dbReference type="ARBA" id="ARBA00023136"/>
    </source>
</evidence>
<dbReference type="SUPFAM" id="SSF49464">
    <property type="entry name" value="Carboxypeptidase regulatory domain-like"/>
    <property type="match status" value="1"/>
</dbReference>
<feature type="transmembrane region" description="Helical" evidence="7">
    <location>
        <begin position="317"/>
        <end position="343"/>
    </location>
</feature>
<evidence type="ECO:0000256" key="7">
    <source>
        <dbReference type="SAM" id="Phobius"/>
    </source>
</evidence>
<keyword evidence="3 7" id="KW-0812">Transmembrane</keyword>
<feature type="transmembrane region" description="Helical" evidence="7">
    <location>
        <begin position="216"/>
        <end position="235"/>
    </location>
</feature>
<dbReference type="Gene3D" id="2.60.40.1120">
    <property type="entry name" value="Carboxypeptidase-like, regulatory domain"/>
    <property type="match status" value="1"/>
</dbReference>
<feature type="transmembrane region" description="Helical" evidence="7">
    <location>
        <begin position="70"/>
        <end position="90"/>
    </location>
</feature>
<protein>
    <recommendedName>
        <fullName evidence="8">Major facilitator superfamily (MFS) profile domain-containing protein</fullName>
    </recommendedName>
</protein>
<feature type="region of interest" description="Disordered" evidence="6">
    <location>
        <begin position="1"/>
        <end position="23"/>
    </location>
</feature>
<feature type="transmembrane region" description="Helical" evidence="7">
    <location>
        <begin position="381"/>
        <end position="399"/>
    </location>
</feature>
<feature type="transmembrane region" description="Helical" evidence="7">
    <location>
        <begin position="459"/>
        <end position="477"/>
    </location>
</feature>
<feature type="transmembrane region" description="Helical" evidence="7">
    <location>
        <begin position="186"/>
        <end position="204"/>
    </location>
</feature>
<dbReference type="Proteomes" id="UP001500432">
    <property type="component" value="Unassembled WGS sequence"/>
</dbReference>
<feature type="transmembrane region" description="Helical" evidence="7">
    <location>
        <begin position="155"/>
        <end position="174"/>
    </location>
</feature>
<evidence type="ECO:0000256" key="3">
    <source>
        <dbReference type="ARBA" id="ARBA00022692"/>
    </source>
</evidence>
<organism evidence="9 10">
    <name type="scientific">Sinomonas flava</name>
    <dbReference type="NCBI Taxonomy" id="496857"/>
    <lineage>
        <taxon>Bacteria</taxon>
        <taxon>Bacillati</taxon>
        <taxon>Actinomycetota</taxon>
        <taxon>Actinomycetes</taxon>
        <taxon>Micrococcales</taxon>
        <taxon>Micrococcaceae</taxon>
        <taxon>Sinomonas</taxon>
    </lineage>
</organism>
<dbReference type="InterPro" id="IPR011701">
    <property type="entry name" value="MFS"/>
</dbReference>
<comment type="subcellular location">
    <subcellularLocation>
        <location evidence="1">Cell membrane</location>
        <topology evidence="1">Multi-pass membrane protein</topology>
    </subcellularLocation>
</comment>
<name>A0ABN3BZH2_9MICC</name>
<feature type="transmembrane region" description="Helical" evidence="7">
    <location>
        <begin position="97"/>
        <end position="121"/>
    </location>
</feature>
<evidence type="ECO:0000256" key="4">
    <source>
        <dbReference type="ARBA" id="ARBA00022989"/>
    </source>
</evidence>
<dbReference type="PROSITE" id="PS50850">
    <property type="entry name" value="MFS"/>
    <property type="match status" value="1"/>
</dbReference>
<feature type="transmembrane region" description="Helical" evidence="7">
    <location>
        <begin position="284"/>
        <end position="305"/>
    </location>
</feature>
<dbReference type="Pfam" id="PF07690">
    <property type="entry name" value="MFS_1"/>
    <property type="match status" value="1"/>
</dbReference>
<dbReference type="Pfam" id="PF13620">
    <property type="entry name" value="CarboxypepD_reg"/>
    <property type="match status" value="1"/>
</dbReference>
<evidence type="ECO:0000313" key="10">
    <source>
        <dbReference type="Proteomes" id="UP001500432"/>
    </source>
</evidence>
<sequence length="657" mass="67655">MSTSPHAAPTPAAPERHDSSAPAGRRRAPWLLTLVLSLSGTLVALQQTLVVPLLPDFPKILGVSPEDASWLVTATLLTAAVATPIVSKLADMFGKKLMMLVCLGVMIAGSVVAAVGVGFAWVIVGRALQGFSASLIPVGISIMRDELPPKKVGGAVALMSATLGIGGALGLPLAGVIYDNLGWQSLFWVTGAAGVAMFAAILSSIPESRVKTPGRFDLPGALLLSAALVALLLAVTKGGTWGWGSPAVLGLFLAAAALLAVWFPYELRIGAPMVDLRTSARRPVLLTNIASVLVGFSMFANLLLASQQLQFPTATGYGFGLTVLEAGLVMVPSGLVMAVFAPVSGAMINRLGGRLTLIIGAAVLAVSYVFRVFFSGSVLEVAIGATLVSIGTAIAYAPMPTLIMGSVPVTETASANGLNALLRAVGTSASSAAVAAFLSTVVVHRGGVAFPSADAFHDVYWMAAAAALGAIAVVWFVPKPAPTTVHAAREGGDVVVRGILRTGAGAPATRGLVTVLTLDGTPMDWARIDTEGRFSVAVPEAGQYLAVATAPGWAPSAQVVRLEPETPHELLLGEEQALHGVVHDAAGAAVRGAVVSVVGWEGAFEGTARTDDDGRYRLLLPPAGRYVVSLLDPATERAQARKVHIETRSQQLDWVTG</sequence>
<dbReference type="CDD" id="cd17504">
    <property type="entry name" value="MFS_MMR_MDR_like"/>
    <property type="match status" value="1"/>
</dbReference>
<dbReference type="InterPro" id="IPR008969">
    <property type="entry name" value="CarboxyPept-like_regulatory"/>
</dbReference>
<evidence type="ECO:0000256" key="6">
    <source>
        <dbReference type="SAM" id="MobiDB-lite"/>
    </source>
</evidence>
<dbReference type="InterPro" id="IPR036259">
    <property type="entry name" value="MFS_trans_sf"/>
</dbReference>
<gene>
    <name evidence="9" type="ORF">GCM10009849_29360</name>
</gene>
<accession>A0ABN3BZH2</accession>
<dbReference type="PANTHER" id="PTHR42718">
    <property type="entry name" value="MAJOR FACILITATOR SUPERFAMILY MULTIDRUG TRANSPORTER MFSC"/>
    <property type="match status" value="1"/>
</dbReference>
<keyword evidence="10" id="KW-1185">Reference proteome</keyword>
<feature type="compositionally biased region" description="Low complexity" evidence="6">
    <location>
        <begin position="1"/>
        <end position="10"/>
    </location>
</feature>
<keyword evidence="4 7" id="KW-1133">Transmembrane helix</keyword>
<feature type="transmembrane region" description="Helical" evidence="7">
    <location>
        <begin position="30"/>
        <end position="50"/>
    </location>
</feature>
<feature type="transmembrane region" description="Helical" evidence="7">
    <location>
        <begin position="420"/>
        <end position="439"/>
    </location>
</feature>
<dbReference type="EMBL" id="BAAAQW010000009">
    <property type="protein sequence ID" value="GAA2202140.1"/>
    <property type="molecule type" value="Genomic_DNA"/>
</dbReference>